<dbReference type="RefSeq" id="WP_148973570.1">
    <property type="nucleotide sequence ID" value="NZ_VTER01000002.1"/>
</dbReference>
<protein>
    <submittedName>
        <fullName evidence="2">Uncharacterized protein</fullName>
    </submittedName>
</protein>
<name>A0A5D4RMZ7_9BACI</name>
<gene>
    <name evidence="2" type="ORF">FZD51_03915</name>
</gene>
<organism evidence="2 3">
    <name type="scientific">Bacillus infantis</name>
    <dbReference type="NCBI Taxonomy" id="324767"/>
    <lineage>
        <taxon>Bacteria</taxon>
        <taxon>Bacillati</taxon>
        <taxon>Bacillota</taxon>
        <taxon>Bacilli</taxon>
        <taxon>Bacillales</taxon>
        <taxon>Bacillaceae</taxon>
        <taxon>Bacillus</taxon>
    </lineage>
</organism>
<evidence type="ECO:0000256" key="1">
    <source>
        <dbReference type="SAM" id="Coils"/>
    </source>
</evidence>
<dbReference type="EMBL" id="VTER01000002">
    <property type="protein sequence ID" value="TYS51194.1"/>
    <property type="molecule type" value="Genomic_DNA"/>
</dbReference>
<proteinExistence type="predicted"/>
<reference evidence="2 3" key="1">
    <citation type="submission" date="2019-08" db="EMBL/GenBank/DDBJ databases">
        <title>Bacillus genomes from the desert of Cuatro Cienegas, Coahuila.</title>
        <authorList>
            <person name="Olmedo-Alvarez G."/>
        </authorList>
    </citation>
    <scope>NUCLEOTIDE SEQUENCE [LARGE SCALE GENOMIC DNA]</scope>
    <source>
        <strain evidence="2 3">CH446_14T</strain>
    </source>
</reference>
<feature type="coiled-coil region" evidence="1">
    <location>
        <begin position="8"/>
        <end position="56"/>
    </location>
</feature>
<evidence type="ECO:0000313" key="2">
    <source>
        <dbReference type="EMBL" id="TYS51194.1"/>
    </source>
</evidence>
<keyword evidence="1" id="KW-0175">Coiled coil</keyword>
<dbReference type="Proteomes" id="UP000322139">
    <property type="component" value="Unassembled WGS sequence"/>
</dbReference>
<dbReference type="AlphaFoldDB" id="A0A5D4RMZ7"/>
<accession>A0A5D4RMZ7</accession>
<evidence type="ECO:0000313" key="3">
    <source>
        <dbReference type="Proteomes" id="UP000322139"/>
    </source>
</evidence>
<sequence length="170" mass="19846">MLKKSLELSKIETTITRRQKELLELEQKIEEKKTLLKQLSRKVRKHEENNAAEKEVAVAEAVETAPAFERKIGVIAQTDLKNLLESGRVPLSVIENLKDKRYSKNTFDLNFPLLREVTDMGKIDELKMDHTGRSRYYAKPISVFGKKYLLCSQWYDSSKTRLVRWIGNYK</sequence>
<comment type="caution">
    <text evidence="2">The sequence shown here is derived from an EMBL/GenBank/DDBJ whole genome shotgun (WGS) entry which is preliminary data.</text>
</comment>